<name>A0ABZ1VB98_9ACTN</name>
<dbReference type="InterPro" id="IPR019887">
    <property type="entry name" value="Tscrpt_reg_AsnC/Lrp_C"/>
</dbReference>
<dbReference type="InterPro" id="IPR036388">
    <property type="entry name" value="WH-like_DNA-bd_sf"/>
</dbReference>
<reference evidence="6" key="1">
    <citation type="submission" date="2022-10" db="EMBL/GenBank/DDBJ databases">
        <title>The complete genomes of actinobacterial strains from the NBC collection.</title>
        <authorList>
            <person name="Joergensen T.S."/>
            <person name="Alvarez Arevalo M."/>
            <person name="Sterndorff E.B."/>
            <person name="Faurdal D."/>
            <person name="Vuksanovic O."/>
            <person name="Mourched A.-S."/>
            <person name="Charusanti P."/>
            <person name="Shaw S."/>
            <person name="Blin K."/>
            <person name="Weber T."/>
        </authorList>
    </citation>
    <scope>NUCLEOTIDE SEQUENCE</scope>
    <source>
        <strain evidence="6">NBC_00489</strain>
    </source>
</reference>
<dbReference type="SUPFAM" id="SSF46785">
    <property type="entry name" value="Winged helix' DNA-binding domain"/>
    <property type="match status" value="1"/>
</dbReference>
<feature type="domain" description="HTH asnC-type" evidence="5">
    <location>
        <begin position="183"/>
        <end position="220"/>
    </location>
</feature>
<keyword evidence="7" id="KW-1185">Reference proteome</keyword>
<dbReference type="PANTHER" id="PTHR30154">
    <property type="entry name" value="LEUCINE-RESPONSIVE REGULATORY PROTEIN"/>
    <property type="match status" value="1"/>
</dbReference>
<dbReference type="EMBL" id="CP108330">
    <property type="protein sequence ID" value="WUR40713.1"/>
    <property type="molecule type" value="Genomic_DNA"/>
</dbReference>
<evidence type="ECO:0000256" key="2">
    <source>
        <dbReference type="ARBA" id="ARBA00023125"/>
    </source>
</evidence>
<keyword evidence="1" id="KW-0805">Transcription regulation</keyword>
<proteinExistence type="predicted"/>
<evidence type="ECO:0000313" key="6">
    <source>
        <dbReference type="EMBL" id="WUR40713.1"/>
    </source>
</evidence>
<accession>A0ABZ1VB98</accession>
<dbReference type="InterPro" id="IPR036390">
    <property type="entry name" value="WH_DNA-bd_sf"/>
</dbReference>
<keyword evidence="3" id="KW-0804">Transcription</keyword>
<dbReference type="InterPro" id="IPR019885">
    <property type="entry name" value="Tscrpt_reg_HTH_AsnC-type_CS"/>
</dbReference>
<dbReference type="Gene3D" id="1.10.10.10">
    <property type="entry name" value="Winged helix-like DNA-binding domain superfamily/Winged helix DNA-binding domain"/>
    <property type="match status" value="2"/>
</dbReference>
<dbReference type="InterPro" id="IPR011008">
    <property type="entry name" value="Dimeric_a/b-barrel"/>
</dbReference>
<dbReference type="Proteomes" id="UP001432161">
    <property type="component" value="Chromosome"/>
</dbReference>
<evidence type="ECO:0000256" key="3">
    <source>
        <dbReference type="ARBA" id="ARBA00023163"/>
    </source>
</evidence>
<evidence type="ECO:0000313" key="7">
    <source>
        <dbReference type="Proteomes" id="UP001432161"/>
    </source>
</evidence>
<organism evidence="6 7">
    <name type="scientific">Streptomyces griseoaurantiacus</name>
    <dbReference type="NCBI Taxonomy" id="68213"/>
    <lineage>
        <taxon>Bacteria</taxon>
        <taxon>Bacillati</taxon>
        <taxon>Actinomycetota</taxon>
        <taxon>Actinomycetes</taxon>
        <taxon>Kitasatosporales</taxon>
        <taxon>Streptomycetaceae</taxon>
        <taxon>Streptomyces</taxon>
        <taxon>Streptomyces aurantiacus group</taxon>
    </lineage>
</organism>
<dbReference type="Gene3D" id="3.30.70.920">
    <property type="match status" value="2"/>
</dbReference>
<evidence type="ECO:0000259" key="5">
    <source>
        <dbReference type="Pfam" id="PF13404"/>
    </source>
</evidence>
<dbReference type="InterPro" id="IPR019888">
    <property type="entry name" value="Tscrpt_reg_AsnC-like"/>
</dbReference>
<dbReference type="SMART" id="SM00344">
    <property type="entry name" value="HTH_ASNC"/>
    <property type="match status" value="2"/>
</dbReference>
<sequence length="345" mass="37551">MTSSVSLGGVPILNETDLALTDALQLNPRVSWTALSEVLELSPVTLARRWQALVRARTAWTCITLEGPSFRGAIIEVACKPGTAVDVAAAFSALPHVATVGITVGEYDLFALVVSPTVDAISAVLLDGLPITPDVTRVSSHVYTGMLGGGRWRHGVLNRAQCEQVRSDLGPPPKELRPLSVDDRALYVALGRDGRRSYTEVAQDLGTSPQVVKRRLDRLQRRGEVAFRCDVARPLAGWHAMAMLWLTAPDAEVGGIGRAIGEWRETRFCAPVVGRTNLCVIVSLRSVEQLEEIVLRLAAEYPQVTIAERRLVLRQVKVHGRLVDEHGRSTEVIPVDPWGMLAGRA</sequence>
<dbReference type="Pfam" id="PF01037">
    <property type="entry name" value="AsnC_trans_reg"/>
    <property type="match status" value="1"/>
</dbReference>
<feature type="domain" description="HTH asnC-type" evidence="5">
    <location>
        <begin position="13"/>
        <end position="53"/>
    </location>
</feature>
<evidence type="ECO:0000256" key="1">
    <source>
        <dbReference type="ARBA" id="ARBA00023015"/>
    </source>
</evidence>
<feature type="domain" description="Transcription regulator AsnC/Lrp ligand binding" evidence="4">
    <location>
        <begin position="75"/>
        <end position="142"/>
    </location>
</feature>
<evidence type="ECO:0000259" key="4">
    <source>
        <dbReference type="Pfam" id="PF01037"/>
    </source>
</evidence>
<dbReference type="Pfam" id="PF13404">
    <property type="entry name" value="HTH_AsnC-type"/>
    <property type="match status" value="2"/>
</dbReference>
<dbReference type="SUPFAM" id="SSF54909">
    <property type="entry name" value="Dimeric alpha+beta barrel"/>
    <property type="match status" value="2"/>
</dbReference>
<protein>
    <submittedName>
        <fullName evidence="6">Lrp/AsnC family transcriptional regulator</fullName>
    </submittedName>
</protein>
<keyword evidence="2" id="KW-0238">DNA-binding</keyword>
<dbReference type="InterPro" id="IPR000485">
    <property type="entry name" value="AsnC-type_HTH_dom"/>
</dbReference>
<dbReference type="PANTHER" id="PTHR30154:SF34">
    <property type="entry name" value="TRANSCRIPTIONAL REGULATOR AZLB"/>
    <property type="match status" value="1"/>
</dbReference>
<gene>
    <name evidence="6" type="ORF">OHN36_27935</name>
</gene>
<dbReference type="PRINTS" id="PR00033">
    <property type="entry name" value="HTHASNC"/>
</dbReference>
<dbReference type="PROSITE" id="PS00519">
    <property type="entry name" value="HTH_ASNC_1"/>
    <property type="match status" value="1"/>
</dbReference>